<dbReference type="Proteomes" id="UP000517712">
    <property type="component" value="Unassembled WGS sequence"/>
</dbReference>
<gene>
    <name evidence="2" type="ORF">HD600_002529</name>
</gene>
<protein>
    <recommendedName>
        <fullName evidence="1">AB hydrolase-1 domain-containing protein</fullName>
    </recommendedName>
</protein>
<dbReference type="Gene3D" id="3.40.50.1820">
    <property type="entry name" value="alpha/beta hydrolase"/>
    <property type="match status" value="1"/>
</dbReference>
<evidence type="ECO:0000313" key="2">
    <source>
        <dbReference type="EMBL" id="MBB5744032.1"/>
    </source>
</evidence>
<dbReference type="InterPro" id="IPR029058">
    <property type="entry name" value="AB_hydrolase_fold"/>
</dbReference>
<sequence length="229" mass="25020">MHGRGHHRRLFLHGAGRKGIAAWPTVDATSGTFLAFPPSSDIVRRTQQVITAMEGGPTTIYAHSIGAIPTVLAARAARTTVSLVLVEPALYDITRGESPIERHISAVTESRDQAAAGNLHGAWAILRPLMFGGPLDEDRWADEEQIAAHWTSTDVPWGHGVREAALDGIRTLVVTGGWNDEYELIAGRLADRGAEHVVIAGHGHRPQDHPHFREVAGEFECRRPEVPRR</sequence>
<keyword evidence="3" id="KW-1185">Reference proteome</keyword>
<dbReference type="RefSeq" id="WP_184284079.1">
    <property type="nucleotide sequence ID" value="NZ_BAAAPG010000001.1"/>
</dbReference>
<name>A0A7W9CEZ4_9MICO</name>
<dbReference type="AlphaFoldDB" id="A0A7W9CEZ4"/>
<accession>A0A7W9CEZ4</accession>
<proteinExistence type="predicted"/>
<feature type="domain" description="AB hydrolase-1" evidence="1">
    <location>
        <begin position="2"/>
        <end position="211"/>
    </location>
</feature>
<dbReference type="SUPFAM" id="SSF53474">
    <property type="entry name" value="alpha/beta-Hydrolases"/>
    <property type="match status" value="1"/>
</dbReference>
<dbReference type="InterPro" id="IPR000073">
    <property type="entry name" value="AB_hydrolase_1"/>
</dbReference>
<comment type="caution">
    <text evidence="2">The sequence shown here is derived from an EMBL/GenBank/DDBJ whole genome shotgun (WGS) entry which is preliminary data.</text>
</comment>
<dbReference type="EMBL" id="JACHMU010000001">
    <property type="protein sequence ID" value="MBB5744032.1"/>
    <property type="molecule type" value="Genomic_DNA"/>
</dbReference>
<reference evidence="2 3" key="1">
    <citation type="submission" date="2020-08" db="EMBL/GenBank/DDBJ databases">
        <title>Sequencing the genomes of 1000 actinobacteria strains.</title>
        <authorList>
            <person name="Klenk H.-P."/>
        </authorList>
    </citation>
    <scope>NUCLEOTIDE SEQUENCE [LARGE SCALE GENOMIC DNA]</scope>
    <source>
        <strain evidence="2 3">DSM 24823</strain>
    </source>
</reference>
<dbReference type="Pfam" id="PF12697">
    <property type="entry name" value="Abhydrolase_6"/>
    <property type="match status" value="1"/>
</dbReference>
<organism evidence="2 3">
    <name type="scientific">Microbacterium ginsengiterrae</name>
    <dbReference type="NCBI Taxonomy" id="546115"/>
    <lineage>
        <taxon>Bacteria</taxon>
        <taxon>Bacillati</taxon>
        <taxon>Actinomycetota</taxon>
        <taxon>Actinomycetes</taxon>
        <taxon>Micrococcales</taxon>
        <taxon>Microbacteriaceae</taxon>
        <taxon>Microbacterium</taxon>
    </lineage>
</organism>
<evidence type="ECO:0000259" key="1">
    <source>
        <dbReference type="Pfam" id="PF12697"/>
    </source>
</evidence>
<evidence type="ECO:0000313" key="3">
    <source>
        <dbReference type="Proteomes" id="UP000517712"/>
    </source>
</evidence>
<dbReference type="GO" id="GO:0003824">
    <property type="term" value="F:catalytic activity"/>
    <property type="evidence" value="ECO:0007669"/>
    <property type="project" value="UniProtKB-ARBA"/>
</dbReference>